<dbReference type="EMBL" id="HBHU01000879">
    <property type="protein sequence ID" value="CAE0008421.1"/>
    <property type="molecule type" value="Transcribed_RNA"/>
</dbReference>
<name>A0A7S3DZB8_9CHLO</name>
<proteinExistence type="predicted"/>
<organism evidence="1">
    <name type="scientific">Chloropicon laureae</name>
    <dbReference type="NCBI Taxonomy" id="464258"/>
    <lineage>
        <taxon>Eukaryota</taxon>
        <taxon>Viridiplantae</taxon>
        <taxon>Chlorophyta</taxon>
        <taxon>Chloropicophyceae</taxon>
        <taxon>Chloropicales</taxon>
        <taxon>Chloropicaceae</taxon>
        <taxon>Chloropicon</taxon>
    </lineage>
</organism>
<gene>
    <name evidence="1" type="ORF">CLAU1311_LOCUS553</name>
</gene>
<evidence type="ECO:0000313" key="1">
    <source>
        <dbReference type="EMBL" id="CAE0008421.1"/>
    </source>
</evidence>
<dbReference type="AlphaFoldDB" id="A0A7S3DZB8"/>
<accession>A0A7S3DZB8</accession>
<protein>
    <submittedName>
        <fullName evidence="1">Uncharacterized protein</fullName>
    </submittedName>
</protein>
<reference evidence="1" key="1">
    <citation type="submission" date="2021-01" db="EMBL/GenBank/DDBJ databases">
        <authorList>
            <person name="Corre E."/>
            <person name="Pelletier E."/>
            <person name="Niang G."/>
            <person name="Scheremetjew M."/>
            <person name="Finn R."/>
            <person name="Kale V."/>
            <person name="Holt S."/>
            <person name="Cochrane G."/>
            <person name="Meng A."/>
            <person name="Brown T."/>
            <person name="Cohen L."/>
        </authorList>
    </citation>
    <scope>NUCLEOTIDE SEQUENCE</scope>
    <source>
        <strain evidence="1">RCC856</strain>
    </source>
</reference>
<sequence>MHFLEVCENCPHMMGRALPAFTSTAGSADPMTTLLRSSEIKVLLWFSPAQQYACDLVRSSRPAHSGKSGDLLRFESPGNGQVEWVVEAAQLDAWRRTEEWGAMDKGICLAIFTSERRLVVGRTHCEVVNYVESEDYDLGGEAGLICERKWMFWVPGEGGEPTGAAALSTFPDVLRSYVCFLVSESYHITELHPGAGHFRVSHQMTIDDWTDYVLYNM</sequence>